<feature type="region of interest" description="Disordered" evidence="1">
    <location>
        <begin position="30"/>
        <end position="128"/>
    </location>
</feature>
<dbReference type="AlphaFoldDB" id="A0A5A7TQ33"/>
<comment type="caution">
    <text evidence="2">The sequence shown here is derived from an EMBL/GenBank/DDBJ whole genome shotgun (WGS) entry which is preliminary data.</text>
</comment>
<name>A0A5A7TQ33_CUCMM</name>
<dbReference type="EMBL" id="SSTE01014401">
    <property type="protein sequence ID" value="KAA0045653.1"/>
    <property type="molecule type" value="Genomic_DNA"/>
</dbReference>
<feature type="compositionally biased region" description="Acidic residues" evidence="1">
    <location>
        <begin position="38"/>
        <end position="99"/>
    </location>
</feature>
<evidence type="ECO:0000313" key="3">
    <source>
        <dbReference type="Proteomes" id="UP000321393"/>
    </source>
</evidence>
<proteinExistence type="predicted"/>
<dbReference type="Proteomes" id="UP000321393">
    <property type="component" value="Unassembled WGS sequence"/>
</dbReference>
<accession>A0A5A7TQ33</accession>
<organism evidence="2 3">
    <name type="scientific">Cucumis melo var. makuwa</name>
    <name type="common">Oriental melon</name>
    <dbReference type="NCBI Taxonomy" id="1194695"/>
    <lineage>
        <taxon>Eukaryota</taxon>
        <taxon>Viridiplantae</taxon>
        <taxon>Streptophyta</taxon>
        <taxon>Embryophyta</taxon>
        <taxon>Tracheophyta</taxon>
        <taxon>Spermatophyta</taxon>
        <taxon>Magnoliopsida</taxon>
        <taxon>eudicotyledons</taxon>
        <taxon>Gunneridae</taxon>
        <taxon>Pentapetalae</taxon>
        <taxon>rosids</taxon>
        <taxon>fabids</taxon>
        <taxon>Cucurbitales</taxon>
        <taxon>Cucurbitaceae</taxon>
        <taxon>Benincaseae</taxon>
        <taxon>Cucumis</taxon>
    </lineage>
</organism>
<evidence type="ECO:0000256" key="1">
    <source>
        <dbReference type="SAM" id="MobiDB-lite"/>
    </source>
</evidence>
<evidence type="ECO:0000313" key="2">
    <source>
        <dbReference type="EMBL" id="KAA0045653.1"/>
    </source>
</evidence>
<protein>
    <submittedName>
        <fullName evidence="2">KNR4/SMI1-like protein 2-like</fullName>
    </submittedName>
</protein>
<sequence length="128" mass="14935">MFVRLAPPSCHHLFGRCSLFVVPDFSRSLSSVSFDLRSEEEDEQVEEEEQEEEDEQVEEEEQEEKDEQVEEDEQEEEDKQVEEEHDEEGECETAVDEDSSSSTSEQDERPMDTKKRKKAVEKGKKVST</sequence>
<gene>
    <name evidence="2" type="ORF">E6C27_scaffold243G001670</name>
</gene>
<reference evidence="2 3" key="1">
    <citation type="submission" date="2019-08" db="EMBL/GenBank/DDBJ databases">
        <title>Draft genome sequences of two oriental melons (Cucumis melo L. var makuwa).</title>
        <authorList>
            <person name="Kwon S.-Y."/>
        </authorList>
    </citation>
    <scope>NUCLEOTIDE SEQUENCE [LARGE SCALE GENOMIC DNA]</scope>
    <source>
        <strain evidence="3">cv. SW 3</strain>
        <tissue evidence="2">Leaf</tissue>
    </source>
</reference>